<protein>
    <recommendedName>
        <fullName evidence="7">DNA sliding clamp PCNA</fullName>
    </recommendedName>
</protein>
<accession>A0A9N8V5D2</accession>
<dbReference type="GO" id="GO:0006272">
    <property type="term" value="P:leading strand elongation"/>
    <property type="evidence" value="ECO:0007669"/>
    <property type="project" value="TreeGrafter"/>
</dbReference>
<keyword evidence="12" id="KW-1185">Reference proteome</keyword>
<dbReference type="FunFam" id="3.10.150.10:FF:000006">
    <property type="entry name" value="Proliferating cell nuclear antigen"/>
    <property type="match status" value="1"/>
</dbReference>
<evidence type="ECO:0000313" key="11">
    <source>
        <dbReference type="EMBL" id="CAG8438731.1"/>
    </source>
</evidence>
<evidence type="ECO:0000256" key="4">
    <source>
        <dbReference type="ARBA" id="ARBA00023125"/>
    </source>
</evidence>
<dbReference type="PRINTS" id="PR00339">
    <property type="entry name" value="PCNACYCLIN"/>
</dbReference>
<dbReference type="GO" id="GO:0006298">
    <property type="term" value="P:mismatch repair"/>
    <property type="evidence" value="ECO:0007669"/>
    <property type="project" value="TreeGrafter"/>
</dbReference>
<dbReference type="GO" id="GO:0006275">
    <property type="term" value="P:regulation of DNA replication"/>
    <property type="evidence" value="ECO:0007669"/>
    <property type="project" value="InterPro"/>
</dbReference>
<keyword evidence="5 7" id="KW-0539">Nucleus</keyword>
<keyword evidence="3 8" id="KW-0235">DNA replication</keyword>
<evidence type="ECO:0000259" key="10">
    <source>
        <dbReference type="Pfam" id="PF02747"/>
    </source>
</evidence>
<dbReference type="CDD" id="cd00577">
    <property type="entry name" value="PCNA"/>
    <property type="match status" value="1"/>
</dbReference>
<dbReference type="NCBIfam" id="TIGR00590">
    <property type="entry name" value="pcna"/>
    <property type="match status" value="1"/>
</dbReference>
<dbReference type="InterPro" id="IPR022649">
    <property type="entry name" value="Pr_cel_nuc_antig_C"/>
</dbReference>
<evidence type="ECO:0000256" key="7">
    <source>
        <dbReference type="RuleBase" id="RU000641"/>
    </source>
</evidence>
<dbReference type="InterPro" id="IPR022648">
    <property type="entry name" value="Pr_cel_nuc_antig_N"/>
</dbReference>
<keyword evidence="4 8" id="KW-0238">DNA-binding</keyword>
<dbReference type="GO" id="GO:0030337">
    <property type="term" value="F:DNA polymerase processivity factor activity"/>
    <property type="evidence" value="ECO:0007669"/>
    <property type="project" value="InterPro"/>
</dbReference>
<comment type="function">
    <text evidence="7">This protein is an auxiliary protein of DNA polymerase delta and is involved in the control of eukaryotic DNA replication by increasing the polymerase's processivity during elongation of the leading strand.</text>
</comment>
<dbReference type="PANTHER" id="PTHR11352:SF0">
    <property type="entry name" value="PROLIFERATING CELL NUCLEAR ANTIGEN"/>
    <property type="match status" value="1"/>
</dbReference>
<dbReference type="GO" id="GO:0003677">
    <property type="term" value="F:DNA binding"/>
    <property type="evidence" value="ECO:0007669"/>
    <property type="project" value="UniProtKB-KW"/>
</dbReference>
<evidence type="ECO:0000313" key="12">
    <source>
        <dbReference type="Proteomes" id="UP000789706"/>
    </source>
</evidence>
<dbReference type="PANTHER" id="PTHR11352">
    <property type="entry name" value="PROLIFERATING CELL NUCLEAR ANTIGEN"/>
    <property type="match status" value="1"/>
</dbReference>
<feature type="domain" description="Proliferating cell nuclear antigen PCNA C-terminal" evidence="10">
    <location>
        <begin position="129"/>
        <end position="255"/>
    </location>
</feature>
<dbReference type="PROSITE" id="PS00293">
    <property type="entry name" value="PCNA_2"/>
    <property type="match status" value="1"/>
</dbReference>
<dbReference type="Gene3D" id="3.10.150.10">
    <property type="entry name" value="DNA Polymerase III, subunit A, domain 2"/>
    <property type="match status" value="2"/>
</dbReference>
<dbReference type="OrthoDB" id="534348at2759"/>
<organism evidence="11 12">
    <name type="scientific">Diversispora eburnea</name>
    <dbReference type="NCBI Taxonomy" id="1213867"/>
    <lineage>
        <taxon>Eukaryota</taxon>
        <taxon>Fungi</taxon>
        <taxon>Fungi incertae sedis</taxon>
        <taxon>Mucoromycota</taxon>
        <taxon>Glomeromycotina</taxon>
        <taxon>Glomeromycetes</taxon>
        <taxon>Diversisporales</taxon>
        <taxon>Diversisporaceae</taxon>
        <taxon>Diversispora</taxon>
    </lineage>
</organism>
<dbReference type="SUPFAM" id="SSF55979">
    <property type="entry name" value="DNA clamp"/>
    <property type="match status" value="2"/>
</dbReference>
<gene>
    <name evidence="11" type="ORF">DEBURN_LOCUS1260</name>
</gene>
<dbReference type="HAMAP" id="MF_00317">
    <property type="entry name" value="DNApol_clamp_arch"/>
    <property type="match status" value="1"/>
</dbReference>
<dbReference type="InterPro" id="IPR000730">
    <property type="entry name" value="Pr_cel_nuc_antig"/>
</dbReference>
<dbReference type="FunFam" id="3.10.150.10:FF:000008">
    <property type="entry name" value="Proliferating cell nuclear antigen"/>
    <property type="match status" value="1"/>
</dbReference>
<dbReference type="Pfam" id="PF00705">
    <property type="entry name" value="PCNA_N"/>
    <property type="match status" value="1"/>
</dbReference>
<evidence type="ECO:0000256" key="5">
    <source>
        <dbReference type="ARBA" id="ARBA00023242"/>
    </source>
</evidence>
<comment type="similarity">
    <text evidence="2 8">Belongs to the PCNA family.</text>
</comment>
<name>A0A9N8V5D2_9GLOM</name>
<dbReference type="AlphaFoldDB" id="A0A9N8V5D2"/>
<dbReference type="GO" id="GO:0043626">
    <property type="term" value="C:PCNA complex"/>
    <property type="evidence" value="ECO:0007669"/>
    <property type="project" value="UniProtKB-ARBA"/>
</dbReference>
<evidence type="ECO:0000259" key="9">
    <source>
        <dbReference type="Pfam" id="PF00705"/>
    </source>
</evidence>
<comment type="function">
    <text evidence="6">This protein is an auxiliary protein of DNA polymerase delta and is involved in the control of eukaryotic DNA replication by increasing the polymerase's processibility during elongation of the leading strand. Involved in DNA repair.</text>
</comment>
<dbReference type="EMBL" id="CAJVPK010000053">
    <property type="protein sequence ID" value="CAG8438731.1"/>
    <property type="molecule type" value="Genomic_DNA"/>
</dbReference>
<dbReference type="GO" id="GO:0019985">
    <property type="term" value="P:translesion synthesis"/>
    <property type="evidence" value="ECO:0007669"/>
    <property type="project" value="TreeGrafter"/>
</dbReference>
<dbReference type="PROSITE" id="PS01251">
    <property type="entry name" value="PCNA_1"/>
    <property type="match status" value="1"/>
</dbReference>
<reference evidence="11" key="1">
    <citation type="submission" date="2021-06" db="EMBL/GenBank/DDBJ databases">
        <authorList>
            <person name="Kallberg Y."/>
            <person name="Tangrot J."/>
            <person name="Rosling A."/>
        </authorList>
    </citation>
    <scope>NUCLEOTIDE SEQUENCE</scope>
    <source>
        <strain evidence="11">AZ414A</strain>
    </source>
</reference>
<dbReference type="Pfam" id="PF02747">
    <property type="entry name" value="PCNA_C"/>
    <property type="match status" value="1"/>
</dbReference>
<sequence>MFEARLTQGGLLKKLLESVKELVTDANFDCSETGIALQAMDNSHVALVSLLLRSEGFEPYRCDRGFSLGVNLNSLNKILKCAANEDIITLRADDNSADSLSLSFESPSNERVSEYELKLMDIDQEHLSIPDTDYDATIVMPSAEFQRICRDLTVVSESVTIDVAKDTIKFTAEGELGSGNIKLKSTSSIDKPEEAVTIELGQDVSLQFSLKYLTNFTKGTPLSESVMLCLSENMPLLVEYKMVDIGYIRYYLAPKIGDE</sequence>
<dbReference type="InterPro" id="IPR046938">
    <property type="entry name" value="DNA_clamp_sf"/>
</dbReference>
<evidence type="ECO:0000256" key="1">
    <source>
        <dbReference type="ARBA" id="ARBA00004123"/>
    </source>
</evidence>
<evidence type="ECO:0000256" key="3">
    <source>
        <dbReference type="ARBA" id="ARBA00022705"/>
    </source>
</evidence>
<evidence type="ECO:0000256" key="2">
    <source>
        <dbReference type="ARBA" id="ARBA00010462"/>
    </source>
</evidence>
<comment type="caution">
    <text evidence="11">The sequence shown here is derived from an EMBL/GenBank/DDBJ whole genome shotgun (WGS) entry which is preliminary data.</text>
</comment>
<comment type="subcellular location">
    <subcellularLocation>
        <location evidence="1 7">Nucleus</location>
    </subcellularLocation>
</comment>
<dbReference type="Proteomes" id="UP000789706">
    <property type="component" value="Unassembled WGS sequence"/>
</dbReference>
<evidence type="ECO:0000256" key="8">
    <source>
        <dbReference type="RuleBase" id="RU003671"/>
    </source>
</evidence>
<evidence type="ECO:0000256" key="6">
    <source>
        <dbReference type="ARBA" id="ARBA00054163"/>
    </source>
</evidence>
<feature type="domain" description="Proliferating cell nuclear antigen PCNA N-terminal" evidence="9">
    <location>
        <begin position="1"/>
        <end position="125"/>
    </location>
</feature>
<dbReference type="InterPro" id="IPR022659">
    <property type="entry name" value="Pr_cel_nuc_antig_CS"/>
</dbReference>
<proteinExistence type="inferred from homology"/>